<reference evidence="3 4" key="1">
    <citation type="submission" date="2018-09" db="EMBL/GenBank/DDBJ databases">
        <title>A high-quality reference genome of wild soybean provides a powerful tool to mine soybean genomes.</title>
        <authorList>
            <person name="Xie M."/>
            <person name="Chung C.Y.L."/>
            <person name="Li M.-W."/>
            <person name="Wong F.-L."/>
            <person name="Chan T.-F."/>
            <person name="Lam H.-M."/>
        </authorList>
    </citation>
    <scope>NUCLEOTIDE SEQUENCE [LARGE SCALE GENOMIC DNA]</scope>
    <source>
        <strain evidence="4">cv. W05</strain>
        <tissue evidence="3">Hypocotyl of etiolated seedlings</tissue>
    </source>
</reference>
<dbReference type="EMBL" id="QZWG01000001">
    <property type="protein sequence ID" value="RZC29276.1"/>
    <property type="molecule type" value="Genomic_DNA"/>
</dbReference>
<sequence>MQVEKTVELSRRERKDLEKQRAHEHCMRLEEQGKIEQASSISLHVERLTLICQQRAEAATKREEKASKFEYCLVYSLFGDIAKLES</sequence>
<dbReference type="InterPro" id="IPR039876">
    <property type="entry name" value="HAP28"/>
</dbReference>
<gene>
    <name evidence="3" type="ORF">D0Y65_001018</name>
</gene>
<evidence type="ECO:0000259" key="2">
    <source>
        <dbReference type="Pfam" id="PF10252"/>
    </source>
</evidence>
<dbReference type="InterPro" id="IPR019380">
    <property type="entry name" value="Casein_kinase_sb_PP28"/>
</dbReference>
<feature type="region of interest" description="Disordered" evidence="1">
    <location>
        <begin position="1"/>
        <end position="21"/>
    </location>
</feature>
<dbReference type="AlphaFoldDB" id="A0A445M174"/>
<evidence type="ECO:0000256" key="1">
    <source>
        <dbReference type="SAM" id="MobiDB-lite"/>
    </source>
</evidence>
<comment type="caution">
    <text evidence="3">The sequence shown here is derived from an EMBL/GenBank/DDBJ whole genome shotgun (WGS) entry which is preliminary data.</text>
</comment>
<accession>A0A445M174</accession>
<organism evidence="3 4">
    <name type="scientific">Glycine soja</name>
    <name type="common">Wild soybean</name>
    <dbReference type="NCBI Taxonomy" id="3848"/>
    <lineage>
        <taxon>Eukaryota</taxon>
        <taxon>Viridiplantae</taxon>
        <taxon>Streptophyta</taxon>
        <taxon>Embryophyta</taxon>
        <taxon>Tracheophyta</taxon>
        <taxon>Spermatophyta</taxon>
        <taxon>Magnoliopsida</taxon>
        <taxon>eudicotyledons</taxon>
        <taxon>Gunneridae</taxon>
        <taxon>Pentapetalae</taxon>
        <taxon>rosids</taxon>
        <taxon>fabids</taxon>
        <taxon>Fabales</taxon>
        <taxon>Fabaceae</taxon>
        <taxon>Papilionoideae</taxon>
        <taxon>50 kb inversion clade</taxon>
        <taxon>NPAAA clade</taxon>
        <taxon>indigoferoid/millettioid clade</taxon>
        <taxon>Phaseoleae</taxon>
        <taxon>Glycine</taxon>
        <taxon>Glycine subgen. Soja</taxon>
    </lineage>
</organism>
<dbReference type="Pfam" id="PF10252">
    <property type="entry name" value="PP28"/>
    <property type="match status" value="1"/>
</dbReference>
<proteinExistence type="predicted"/>
<protein>
    <recommendedName>
        <fullName evidence="2">Casein kinase substrate phosphoprotein PP28 domain-containing protein</fullName>
    </recommendedName>
</protein>
<evidence type="ECO:0000313" key="4">
    <source>
        <dbReference type="Proteomes" id="UP000289340"/>
    </source>
</evidence>
<name>A0A445M174_GLYSO</name>
<evidence type="ECO:0000313" key="3">
    <source>
        <dbReference type="EMBL" id="RZC29276.1"/>
    </source>
</evidence>
<dbReference type="Proteomes" id="UP000289340">
    <property type="component" value="Chromosome 1"/>
</dbReference>
<keyword evidence="4" id="KW-1185">Reference proteome</keyword>
<dbReference type="PANTHER" id="PTHR22055">
    <property type="entry name" value="28 KDA HEAT- AND ACID-STABLE PHOSPHOPROTEIN PDGF-ASSOCIATED PROTEIN"/>
    <property type="match status" value="1"/>
</dbReference>
<feature type="domain" description="Casein kinase substrate phosphoprotein PP28" evidence="2">
    <location>
        <begin position="4"/>
        <end position="66"/>
    </location>
</feature>